<dbReference type="AlphaFoldDB" id="A0AA94HVJ7"/>
<sequence>MAVNQTKSGRWYVQYRVPGLSSPKKDYLGNNPDAQEQALKRQAEIATGHIYTVAALSNFRQIYLDDLGQCYLDFLKIKDKTTSWIGTLKYLLNEHFLPVLCHSPVDQISFTDILKHCCPAKG</sequence>
<name>A0AA94HVJ7_DESDE</name>
<organism evidence="1 2">
    <name type="scientific">Desulfovibrio desulfuricans</name>
    <dbReference type="NCBI Taxonomy" id="876"/>
    <lineage>
        <taxon>Bacteria</taxon>
        <taxon>Pseudomonadati</taxon>
        <taxon>Thermodesulfobacteriota</taxon>
        <taxon>Desulfovibrionia</taxon>
        <taxon>Desulfovibrionales</taxon>
        <taxon>Desulfovibrionaceae</taxon>
        <taxon>Desulfovibrio</taxon>
    </lineage>
</organism>
<reference evidence="2" key="1">
    <citation type="submission" date="2016-11" db="EMBL/GenBank/DDBJ databases">
        <authorList>
            <person name="Jaros S."/>
            <person name="Januszkiewicz K."/>
            <person name="Wedrychowicz H."/>
        </authorList>
    </citation>
    <scope>NUCLEOTIDE SEQUENCE [LARGE SCALE GENOMIC DNA]</scope>
    <source>
        <strain evidence="2">DSM 7057</strain>
    </source>
</reference>
<evidence type="ECO:0000313" key="2">
    <source>
        <dbReference type="Proteomes" id="UP000182680"/>
    </source>
</evidence>
<comment type="caution">
    <text evidence="1">The sequence shown here is derived from an EMBL/GenBank/DDBJ whole genome shotgun (WGS) entry which is preliminary data.</text>
</comment>
<dbReference type="Proteomes" id="UP000182680">
    <property type="component" value="Unassembled WGS sequence"/>
</dbReference>
<dbReference type="EMBL" id="FPIW01000127">
    <property type="protein sequence ID" value="SFW75978.1"/>
    <property type="molecule type" value="Genomic_DNA"/>
</dbReference>
<proteinExistence type="predicted"/>
<accession>A0AA94HVJ7</accession>
<dbReference type="RefSeq" id="WP_232088768.1">
    <property type="nucleotide sequence ID" value="NZ_FPIW01000127.1"/>
</dbReference>
<protein>
    <submittedName>
        <fullName evidence="1">Uncharacterized protein</fullName>
    </submittedName>
</protein>
<gene>
    <name evidence="1" type="ORF">SAMN02910291_02947</name>
</gene>
<evidence type="ECO:0000313" key="1">
    <source>
        <dbReference type="EMBL" id="SFW75978.1"/>
    </source>
</evidence>